<dbReference type="Proteomes" id="UP001302349">
    <property type="component" value="Chromosome"/>
</dbReference>
<dbReference type="Gene3D" id="2.40.30.170">
    <property type="match status" value="1"/>
</dbReference>
<protein>
    <submittedName>
        <fullName evidence="6">Efflux RND transporter periplasmic adaptor subunit</fullName>
    </submittedName>
</protein>
<dbReference type="Gene3D" id="1.10.287.470">
    <property type="entry name" value="Helix hairpin bin"/>
    <property type="match status" value="1"/>
</dbReference>
<reference evidence="6 7" key="1">
    <citation type="journal article" date="2023" name="Microbiol. Resour. Announc.">
        <title>Complete Genome Sequence of Imperialibacter roseus strain P4T.</title>
        <authorList>
            <person name="Tizabi D.R."/>
            <person name="Bachvaroff T."/>
            <person name="Hill R.T."/>
        </authorList>
    </citation>
    <scope>NUCLEOTIDE SEQUENCE [LARGE SCALE GENOMIC DNA]</scope>
    <source>
        <strain evidence="6 7">P4T</strain>
    </source>
</reference>
<evidence type="ECO:0000313" key="7">
    <source>
        <dbReference type="Proteomes" id="UP001302349"/>
    </source>
</evidence>
<comment type="subcellular location">
    <subcellularLocation>
        <location evidence="1">Cell envelope</location>
    </subcellularLocation>
</comment>
<evidence type="ECO:0000313" key="6">
    <source>
        <dbReference type="EMBL" id="WOK08232.1"/>
    </source>
</evidence>
<dbReference type="PANTHER" id="PTHR32347">
    <property type="entry name" value="EFFLUX SYSTEM COMPONENT YKNX-RELATED"/>
    <property type="match status" value="1"/>
</dbReference>
<sequence length="448" mass="49545">MKKRYILPASILILLVAVLYFSQSKGSEENDIIVNVSKGKFVVDVTTTGELSALRSVRILGPTRAQNYRIYNLKIESLVDEGTVVKKGDFVASIDKSELHTRLSDAANNLEKAQSQYEQTRLDTAINLRAEREKIINLRYALQEKQLVLDQSQFEPPATVKQNQIAMEKAQRELDQTVENYQLKIQQSVAKMQEVGATLRKEQSDYNSMKSLLEDFNILAPQDGMVIYTKNWDGNKIAAGSQIGAWNPVVATLPDLTQMMSVTYVNEVDIRRVAPGQKVKIGLDAYPDKELSGEVMKVANIGQQNPNSDAKVFEVTINVNERDPSLRPSMTTSNNIVVSELDSVVFVPLEAIHSRNDSIQYVILSDGTKQEVEMGLSNANEAIIKQGLSGTEKVYLSLPANMDEGEIKLLESLNGKRNQGEKNEVAEVTGSSATQPGSGKPLANNPNQ</sequence>
<name>A0ABZ0IUQ9_9BACT</name>
<dbReference type="Gene3D" id="6.20.50.140">
    <property type="match status" value="1"/>
</dbReference>
<dbReference type="InterPro" id="IPR058636">
    <property type="entry name" value="Beta-barrel_YknX"/>
</dbReference>
<accession>A0ABZ0IUQ9</accession>
<evidence type="ECO:0000256" key="1">
    <source>
        <dbReference type="ARBA" id="ARBA00004196"/>
    </source>
</evidence>
<keyword evidence="2 3" id="KW-0175">Coiled coil</keyword>
<proteinExistence type="predicted"/>
<dbReference type="Gene3D" id="2.40.50.100">
    <property type="match status" value="1"/>
</dbReference>
<feature type="domain" description="YknX-like beta-barrel" evidence="5">
    <location>
        <begin position="265"/>
        <end position="333"/>
    </location>
</feature>
<feature type="region of interest" description="Disordered" evidence="4">
    <location>
        <begin position="414"/>
        <end position="448"/>
    </location>
</feature>
<dbReference type="EMBL" id="CP136051">
    <property type="protein sequence ID" value="WOK08232.1"/>
    <property type="molecule type" value="Genomic_DNA"/>
</dbReference>
<evidence type="ECO:0000256" key="3">
    <source>
        <dbReference type="SAM" id="Coils"/>
    </source>
</evidence>
<dbReference type="InterPro" id="IPR050465">
    <property type="entry name" value="UPF0194_transport"/>
</dbReference>
<gene>
    <name evidence="6" type="ORF">RT717_06230</name>
</gene>
<evidence type="ECO:0000259" key="5">
    <source>
        <dbReference type="Pfam" id="PF25990"/>
    </source>
</evidence>
<keyword evidence="7" id="KW-1185">Reference proteome</keyword>
<feature type="coiled-coil region" evidence="3">
    <location>
        <begin position="96"/>
        <end position="123"/>
    </location>
</feature>
<dbReference type="Pfam" id="PF25990">
    <property type="entry name" value="Beta-barrel_YknX"/>
    <property type="match status" value="1"/>
</dbReference>
<organism evidence="6 7">
    <name type="scientific">Imperialibacter roseus</name>
    <dbReference type="NCBI Taxonomy" id="1324217"/>
    <lineage>
        <taxon>Bacteria</taxon>
        <taxon>Pseudomonadati</taxon>
        <taxon>Bacteroidota</taxon>
        <taxon>Cytophagia</taxon>
        <taxon>Cytophagales</taxon>
        <taxon>Flammeovirgaceae</taxon>
        <taxon>Imperialibacter</taxon>
    </lineage>
</organism>
<evidence type="ECO:0000256" key="2">
    <source>
        <dbReference type="ARBA" id="ARBA00023054"/>
    </source>
</evidence>
<dbReference type="RefSeq" id="WP_317490876.1">
    <property type="nucleotide sequence ID" value="NZ_CP136051.1"/>
</dbReference>
<feature type="coiled-coil region" evidence="3">
    <location>
        <begin position="160"/>
        <end position="187"/>
    </location>
</feature>
<evidence type="ECO:0000256" key="4">
    <source>
        <dbReference type="SAM" id="MobiDB-lite"/>
    </source>
</evidence>